<dbReference type="Proteomes" id="UP000295252">
    <property type="component" value="Chromosome VIII"/>
</dbReference>
<keyword evidence="2" id="KW-1185">Reference proteome</keyword>
<dbReference type="PANTHER" id="PTHR38223">
    <property type="match status" value="1"/>
</dbReference>
<accession>A0A068V0C6</accession>
<dbReference type="OrthoDB" id="841242at2759"/>
<organism evidence="1 2">
    <name type="scientific">Coffea canephora</name>
    <name type="common">Robusta coffee</name>
    <dbReference type="NCBI Taxonomy" id="49390"/>
    <lineage>
        <taxon>Eukaryota</taxon>
        <taxon>Viridiplantae</taxon>
        <taxon>Streptophyta</taxon>
        <taxon>Embryophyta</taxon>
        <taxon>Tracheophyta</taxon>
        <taxon>Spermatophyta</taxon>
        <taxon>Magnoliopsida</taxon>
        <taxon>eudicotyledons</taxon>
        <taxon>Gunneridae</taxon>
        <taxon>Pentapetalae</taxon>
        <taxon>asterids</taxon>
        <taxon>lamiids</taxon>
        <taxon>Gentianales</taxon>
        <taxon>Rubiaceae</taxon>
        <taxon>Ixoroideae</taxon>
        <taxon>Gardenieae complex</taxon>
        <taxon>Bertiereae - Coffeeae clade</taxon>
        <taxon>Coffeeae</taxon>
        <taxon>Coffea</taxon>
    </lineage>
</organism>
<proteinExistence type="predicted"/>
<dbReference type="AlphaFoldDB" id="A0A068V0C6"/>
<evidence type="ECO:0000313" key="2">
    <source>
        <dbReference type="Proteomes" id="UP000295252"/>
    </source>
</evidence>
<gene>
    <name evidence="1" type="ORF">GSCOC_T00040468001</name>
</gene>
<protein>
    <submittedName>
        <fullName evidence="1">Uncharacterized protein</fullName>
    </submittedName>
</protein>
<name>A0A068V0C6_COFCA</name>
<dbReference type="PANTHER" id="PTHR38223:SF5">
    <property type="match status" value="1"/>
</dbReference>
<sequence length="81" mass="9027">MAGLQYNFFPTDFFFPKTVTRDSNPQQVLLTTTNDHETEDTAQPKQLMISSNSTRVLKAIPSSSSLALAPIRKQNQEAPSQ</sequence>
<dbReference type="OMA" id="FPTDFFF"/>
<dbReference type="EMBL" id="HG739164">
    <property type="protein sequence ID" value="CDP14205.1"/>
    <property type="molecule type" value="Genomic_DNA"/>
</dbReference>
<dbReference type="Gramene" id="CDP14205">
    <property type="protein sequence ID" value="CDP14205"/>
    <property type="gene ID" value="GSCOC_T00040468001"/>
</dbReference>
<dbReference type="InParanoid" id="A0A068V0C6"/>
<reference evidence="2" key="1">
    <citation type="journal article" date="2014" name="Science">
        <title>The coffee genome provides insight into the convergent evolution of caffeine biosynthesis.</title>
        <authorList>
            <person name="Denoeud F."/>
            <person name="Carretero-Paulet L."/>
            <person name="Dereeper A."/>
            <person name="Droc G."/>
            <person name="Guyot R."/>
            <person name="Pietrella M."/>
            <person name="Zheng C."/>
            <person name="Alberti A."/>
            <person name="Anthony F."/>
            <person name="Aprea G."/>
            <person name="Aury J.M."/>
            <person name="Bento P."/>
            <person name="Bernard M."/>
            <person name="Bocs S."/>
            <person name="Campa C."/>
            <person name="Cenci A."/>
            <person name="Combes M.C."/>
            <person name="Crouzillat D."/>
            <person name="Da Silva C."/>
            <person name="Daddiego L."/>
            <person name="De Bellis F."/>
            <person name="Dussert S."/>
            <person name="Garsmeur O."/>
            <person name="Gayraud T."/>
            <person name="Guignon V."/>
            <person name="Jahn K."/>
            <person name="Jamilloux V."/>
            <person name="Joet T."/>
            <person name="Labadie K."/>
            <person name="Lan T."/>
            <person name="Leclercq J."/>
            <person name="Lepelley M."/>
            <person name="Leroy T."/>
            <person name="Li L.T."/>
            <person name="Librado P."/>
            <person name="Lopez L."/>
            <person name="Munoz A."/>
            <person name="Noel B."/>
            <person name="Pallavicini A."/>
            <person name="Perrotta G."/>
            <person name="Poncet V."/>
            <person name="Pot D."/>
            <person name="Priyono X."/>
            <person name="Rigoreau M."/>
            <person name="Rouard M."/>
            <person name="Rozas J."/>
            <person name="Tranchant-Dubreuil C."/>
            <person name="VanBuren R."/>
            <person name="Zhang Q."/>
            <person name="Andrade A.C."/>
            <person name="Argout X."/>
            <person name="Bertrand B."/>
            <person name="de Kochko A."/>
            <person name="Graziosi G."/>
            <person name="Henry R.J."/>
            <person name="Jayarama X."/>
            <person name="Ming R."/>
            <person name="Nagai C."/>
            <person name="Rounsley S."/>
            <person name="Sankoff D."/>
            <person name="Giuliano G."/>
            <person name="Albert V.A."/>
            <person name="Wincker P."/>
            <person name="Lashermes P."/>
        </authorList>
    </citation>
    <scope>NUCLEOTIDE SEQUENCE [LARGE SCALE GENOMIC DNA]</scope>
    <source>
        <strain evidence="2">cv. DH200-94</strain>
    </source>
</reference>
<evidence type="ECO:0000313" key="1">
    <source>
        <dbReference type="EMBL" id="CDP14205.1"/>
    </source>
</evidence>